<dbReference type="OrthoDB" id="9809918at2"/>
<keyword evidence="11" id="KW-1185">Reference proteome</keyword>
<feature type="transmembrane region" description="Helical" evidence="8">
    <location>
        <begin position="21"/>
        <end position="38"/>
    </location>
</feature>
<keyword evidence="4 8" id="KW-0812">Transmembrane</keyword>
<dbReference type="EMBL" id="FOQH01000005">
    <property type="protein sequence ID" value="SFI28368.1"/>
    <property type="molecule type" value="Genomic_DNA"/>
</dbReference>
<dbReference type="AlphaFoldDB" id="A0A1I3GXP3"/>
<keyword evidence="5 8" id="KW-1133">Transmembrane helix</keyword>
<feature type="transmembrane region" description="Helical" evidence="8">
    <location>
        <begin position="233"/>
        <end position="251"/>
    </location>
</feature>
<dbReference type="PANTHER" id="PTHR23513:SF11">
    <property type="entry name" value="STAPHYLOFERRIN A TRANSPORTER"/>
    <property type="match status" value="1"/>
</dbReference>
<gene>
    <name evidence="10" type="ORF">SAMN05216258_105404</name>
</gene>
<evidence type="ECO:0000256" key="1">
    <source>
        <dbReference type="ARBA" id="ARBA00004651"/>
    </source>
</evidence>
<feature type="region of interest" description="Disordered" evidence="7">
    <location>
        <begin position="518"/>
        <end position="545"/>
    </location>
</feature>
<feature type="transmembrane region" description="Helical" evidence="8">
    <location>
        <begin position="319"/>
        <end position="342"/>
    </location>
</feature>
<evidence type="ECO:0000256" key="7">
    <source>
        <dbReference type="SAM" id="MobiDB-lite"/>
    </source>
</evidence>
<feature type="transmembrane region" description="Helical" evidence="8">
    <location>
        <begin position="50"/>
        <end position="75"/>
    </location>
</feature>
<dbReference type="InterPro" id="IPR020846">
    <property type="entry name" value="MFS_dom"/>
</dbReference>
<dbReference type="Gene3D" id="1.20.1250.20">
    <property type="entry name" value="MFS general substrate transporter like domains"/>
    <property type="match status" value="1"/>
</dbReference>
<keyword evidence="3" id="KW-1003">Cell membrane</keyword>
<evidence type="ECO:0000313" key="10">
    <source>
        <dbReference type="EMBL" id="SFI28368.1"/>
    </source>
</evidence>
<feature type="transmembrane region" description="Helical" evidence="8">
    <location>
        <begin position="296"/>
        <end position="313"/>
    </location>
</feature>
<accession>A0A1I3GXP3</accession>
<reference evidence="10 11" key="1">
    <citation type="submission" date="2016-10" db="EMBL/GenBank/DDBJ databases">
        <authorList>
            <person name="de Groot N.N."/>
        </authorList>
    </citation>
    <scope>NUCLEOTIDE SEQUENCE [LARGE SCALE GENOMIC DNA]</scope>
    <source>
        <strain evidence="10 11">CGMCC 1.11030</strain>
    </source>
</reference>
<sequence length="545" mass="56429">MSASPEAPAPVSAFAPLRERVFAALWVATVVGNTGSFMRDVASAWMAAEIAGSPAAVATVQAAATAPAFLLALPAGVLADIVDRRKLLLGVQLLMAAASLALSLLAFADALTLPLLVGLTFVAGVGAALMGPVWQSIVPELVSRPQLKSAVALNSLGVNISRSIGPALGGLLLAGVGAGTTYLADVSSYVFVIATLLWWRRPAAADDGLAERFPGAFRAGLRYARASSELRRTLLRAAMFFPFGASVWALMPLVSRDLLGGDAGFYGVILGAVGAGAIAGAVALPALRARFDNDAILLGAALLTAPCVAALALGPPKPAALALALLIGGAWIAALTTLSGTAQGVLPNWVRGRGLAVYLTVFNGAMTAGSLGWGLAAEQLGLRGAMLLAAAGLALSALVARRLPLPAGDQDLSPSNHWPEPAVAAELQHDRGPVLVTLEYRVAAADRIAFRDAAARLAPQRRRDGAYAWGLAEDAADPERIVEWFMVESWAEHLRQHARAAGVQADLQGALRRWHRGEAPPEVRHLVGLPPAGRDPRPLPEGDKP</sequence>
<feature type="transmembrane region" description="Helical" evidence="8">
    <location>
        <begin position="87"/>
        <end position="107"/>
    </location>
</feature>
<organism evidence="10 11">
    <name type="scientific">Albimonas pacifica</name>
    <dbReference type="NCBI Taxonomy" id="1114924"/>
    <lineage>
        <taxon>Bacteria</taxon>
        <taxon>Pseudomonadati</taxon>
        <taxon>Pseudomonadota</taxon>
        <taxon>Alphaproteobacteria</taxon>
        <taxon>Rhodobacterales</taxon>
        <taxon>Paracoccaceae</taxon>
        <taxon>Albimonas</taxon>
    </lineage>
</organism>
<feature type="transmembrane region" description="Helical" evidence="8">
    <location>
        <begin position="113"/>
        <end position="134"/>
    </location>
</feature>
<evidence type="ECO:0000256" key="3">
    <source>
        <dbReference type="ARBA" id="ARBA00022475"/>
    </source>
</evidence>
<dbReference type="RefSeq" id="WP_092860215.1">
    <property type="nucleotide sequence ID" value="NZ_FOQH01000005.1"/>
</dbReference>
<dbReference type="InterPro" id="IPR036259">
    <property type="entry name" value="MFS_trans_sf"/>
</dbReference>
<comment type="subcellular location">
    <subcellularLocation>
        <location evidence="1">Cell membrane</location>
        <topology evidence="1">Multi-pass membrane protein</topology>
    </subcellularLocation>
</comment>
<name>A0A1I3GXP3_9RHOB</name>
<keyword evidence="6 8" id="KW-0472">Membrane</keyword>
<evidence type="ECO:0000256" key="5">
    <source>
        <dbReference type="ARBA" id="ARBA00022989"/>
    </source>
</evidence>
<dbReference type="CDD" id="cd06173">
    <property type="entry name" value="MFS_MefA_like"/>
    <property type="match status" value="1"/>
</dbReference>
<dbReference type="GO" id="GO:0022857">
    <property type="term" value="F:transmembrane transporter activity"/>
    <property type="evidence" value="ECO:0007669"/>
    <property type="project" value="InterPro"/>
</dbReference>
<evidence type="ECO:0000259" key="9">
    <source>
        <dbReference type="PROSITE" id="PS50850"/>
    </source>
</evidence>
<feature type="domain" description="Major facilitator superfamily (MFS) profile" evidence="9">
    <location>
        <begin position="21"/>
        <end position="408"/>
    </location>
</feature>
<keyword evidence="2" id="KW-0813">Transport</keyword>
<dbReference type="InterPro" id="IPR010290">
    <property type="entry name" value="TM_effector"/>
</dbReference>
<proteinExistence type="predicted"/>
<evidence type="ECO:0000256" key="8">
    <source>
        <dbReference type="SAM" id="Phobius"/>
    </source>
</evidence>
<feature type="compositionally biased region" description="Basic and acidic residues" evidence="7">
    <location>
        <begin position="534"/>
        <end position="545"/>
    </location>
</feature>
<evidence type="ECO:0000256" key="4">
    <source>
        <dbReference type="ARBA" id="ARBA00022692"/>
    </source>
</evidence>
<evidence type="ECO:0000256" key="2">
    <source>
        <dbReference type="ARBA" id="ARBA00022448"/>
    </source>
</evidence>
<dbReference type="Proteomes" id="UP000199377">
    <property type="component" value="Unassembled WGS sequence"/>
</dbReference>
<dbReference type="Pfam" id="PF05977">
    <property type="entry name" value="MFS_3"/>
    <property type="match status" value="1"/>
</dbReference>
<dbReference type="GO" id="GO:0005886">
    <property type="term" value="C:plasma membrane"/>
    <property type="evidence" value="ECO:0007669"/>
    <property type="project" value="UniProtKB-SubCell"/>
</dbReference>
<dbReference type="PANTHER" id="PTHR23513">
    <property type="entry name" value="INTEGRAL MEMBRANE EFFLUX PROTEIN-RELATED"/>
    <property type="match status" value="1"/>
</dbReference>
<protein>
    <submittedName>
        <fullName evidence="10">Predicted arabinose efflux permease, MFS family</fullName>
    </submittedName>
</protein>
<dbReference type="PROSITE" id="PS50850">
    <property type="entry name" value="MFS"/>
    <property type="match status" value="1"/>
</dbReference>
<evidence type="ECO:0000256" key="6">
    <source>
        <dbReference type="ARBA" id="ARBA00023136"/>
    </source>
</evidence>
<dbReference type="SUPFAM" id="SSF103473">
    <property type="entry name" value="MFS general substrate transporter"/>
    <property type="match status" value="1"/>
</dbReference>
<dbReference type="STRING" id="1114924.SAMN05216258_105404"/>
<feature type="transmembrane region" description="Helical" evidence="8">
    <location>
        <begin position="354"/>
        <end position="376"/>
    </location>
</feature>
<feature type="transmembrane region" description="Helical" evidence="8">
    <location>
        <begin position="263"/>
        <end position="284"/>
    </location>
</feature>
<evidence type="ECO:0000313" key="11">
    <source>
        <dbReference type="Proteomes" id="UP000199377"/>
    </source>
</evidence>